<protein>
    <recommendedName>
        <fullName evidence="2">Protein kinase domain-containing protein</fullName>
    </recommendedName>
</protein>
<organism evidence="3 4">
    <name type="scientific">Streptomyces alanosinicus</name>
    <dbReference type="NCBI Taxonomy" id="68171"/>
    <lineage>
        <taxon>Bacteria</taxon>
        <taxon>Bacillati</taxon>
        <taxon>Actinomycetota</taxon>
        <taxon>Actinomycetes</taxon>
        <taxon>Kitasatosporales</taxon>
        <taxon>Streptomycetaceae</taxon>
        <taxon>Streptomyces</taxon>
    </lineage>
</organism>
<evidence type="ECO:0000313" key="3">
    <source>
        <dbReference type="EMBL" id="GHE15474.1"/>
    </source>
</evidence>
<evidence type="ECO:0000256" key="1">
    <source>
        <dbReference type="SAM" id="MobiDB-lite"/>
    </source>
</evidence>
<dbReference type="PROSITE" id="PS50011">
    <property type="entry name" value="PROTEIN_KINASE_DOM"/>
    <property type="match status" value="1"/>
</dbReference>
<reference evidence="3" key="2">
    <citation type="submission" date="2020-09" db="EMBL/GenBank/DDBJ databases">
        <authorList>
            <person name="Sun Q."/>
            <person name="Ohkuma M."/>
        </authorList>
    </citation>
    <scope>NUCLEOTIDE SEQUENCE</scope>
    <source>
        <strain evidence="3">JCM 4714</strain>
    </source>
</reference>
<keyword evidence="4" id="KW-1185">Reference proteome</keyword>
<feature type="region of interest" description="Disordered" evidence="1">
    <location>
        <begin position="428"/>
        <end position="602"/>
    </location>
</feature>
<dbReference type="SUPFAM" id="SSF56112">
    <property type="entry name" value="Protein kinase-like (PK-like)"/>
    <property type="match status" value="1"/>
</dbReference>
<feature type="region of interest" description="Disordered" evidence="1">
    <location>
        <begin position="127"/>
        <end position="153"/>
    </location>
</feature>
<feature type="compositionally biased region" description="Low complexity" evidence="1">
    <location>
        <begin position="592"/>
        <end position="602"/>
    </location>
</feature>
<dbReference type="InterPro" id="IPR011009">
    <property type="entry name" value="Kinase-like_dom_sf"/>
</dbReference>
<dbReference type="InterPro" id="IPR000719">
    <property type="entry name" value="Prot_kinase_dom"/>
</dbReference>
<dbReference type="SMART" id="SM00220">
    <property type="entry name" value="S_TKc"/>
    <property type="match status" value="1"/>
</dbReference>
<dbReference type="Gene3D" id="3.30.200.20">
    <property type="entry name" value="Phosphorylase Kinase, domain 1"/>
    <property type="match status" value="1"/>
</dbReference>
<dbReference type="EMBL" id="BMVG01000063">
    <property type="protein sequence ID" value="GHE15474.1"/>
    <property type="molecule type" value="Genomic_DNA"/>
</dbReference>
<feature type="compositionally biased region" description="Basic residues" evidence="1">
    <location>
        <begin position="456"/>
        <end position="474"/>
    </location>
</feature>
<feature type="region of interest" description="Disordered" evidence="1">
    <location>
        <begin position="360"/>
        <end position="386"/>
    </location>
</feature>
<sequence length="620" mass="65650">MVTPPRHLPRRQGWKLHLSAPLASAPRVLERAGRVLVAHGCAFKCAVAPRVTAELTATRAARAQSGTFLTAYPDNDVQLGLIAEQLYQATLGLPGPAVLSDRRYRPDSVVHYRYGCFARPRVLNDEGFYEGRPTAPDGTSTPDERNPWFSPPAWAKAPFSASASPPAAPRRRGGPVLLAGRYPVKEAVRHSNRGGVHRAEDTRTGEAVLLKEARSHVGADPAGRDARDRLRYEAEVLAELAPRGITPRVRELFEAGGHLFLAEDLIAGRNLQQWTAEHLERGDGQVPVAVARRLARELVRLVEQVYAAGFVLRDLKPGNVVMTPGERPVLVDLELAVRLGATTRPAGTRGFTDPAYLDAPAVAEDTDGPGAGPAPALRRTASASARPCCTPPVVSAPCSPPTAHQHGLPASGSPLWSPLPGTCPRCVPSHRWSPGSRRRPRAAGRCRGQRPSSTRHPARPPVRHRPGRSNRRSPRPPTACSRTVWPTSPPPWTPPPSTSGRPRAPSRTATPATCSSARPGYSPCSPGPSAAATRAPGPRCARPPAGWTTGSPSPAGSCPACTSAAPAPPGPCTTRRPPWRTPGSPTGPSPAPCASRSPRAAPTCATAWPVPGSHISTCGD</sequence>
<accession>A0A918YTD1</accession>
<feature type="domain" description="Protein kinase" evidence="2">
    <location>
        <begin position="182"/>
        <end position="459"/>
    </location>
</feature>
<feature type="compositionally biased region" description="Low complexity" evidence="1">
    <location>
        <begin position="530"/>
        <end position="565"/>
    </location>
</feature>
<dbReference type="Pfam" id="PF00069">
    <property type="entry name" value="Pkinase"/>
    <property type="match status" value="1"/>
</dbReference>
<name>A0A918YTD1_9ACTN</name>
<evidence type="ECO:0000259" key="2">
    <source>
        <dbReference type="PROSITE" id="PS50011"/>
    </source>
</evidence>
<dbReference type="InterPro" id="IPR057929">
    <property type="entry name" value="RamC_N"/>
</dbReference>
<dbReference type="GO" id="GO:0005524">
    <property type="term" value="F:ATP binding"/>
    <property type="evidence" value="ECO:0007669"/>
    <property type="project" value="InterPro"/>
</dbReference>
<dbReference type="Gene3D" id="1.10.510.10">
    <property type="entry name" value="Transferase(Phosphotransferase) domain 1"/>
    <property type="match status" value="1"/>
</dbReference>
<proteinExistence type="predicted"/>
<feature type="compositionally biased region" description="Basic residues" evidence="1">
    <location>
        <begin position="436"/>
        <end position="448"/>
    </location>
</feature>
<feature type="compositionally biased region" description="Low complexity" evidence="1">
    <location>
        <begin position="572"/>
        <end position="584"/>
    </location>
</feature>
<feature type="compositionally biased region" description="Pro residues" evidence="1">
    <location>
        <begin position="487"/>
        <end position="497"/>
    </location>
</feature>
<reference evidence="3" key="1">
    <citation type="journal article" date="2014" name="Int. J. Syst. Evol. Microbiol.">
        <title>Complete genome sequence of Corynebacterium casei LMG S-19264T (=DSM 44701T), isolated from a smear-ripened cheese.</title>
        <authorList>
            <consortium name="US DOE Joint Genome Institute (JGI-PGF)"/>
            <person name="Walter F."/>
            <person name="Albersmeier A."/>
            <person name="Kalinowski J."/>
            <person name="Ruckert C."/>
        </authorList>
    </citation>
    <scope>NUCLEOTIDE SEQUENCE</scope>
    <source>
        <strain evidence="3">JCM 4714</strain>
    </source>
</reference>
<dbReference type="Proteomes" id="UP000655443">
    <property type="component" value="Unassembled WGS sequence"/>
</dbReference>
<dbReference type="Pfam" id="PF25816">
    <property type="entry name" value="RamC_N"/>
    <property type="match status" value="1"/>
</dbReference>
<comment type="caution">
    <text evidence="3">The sequence shown here is derived from an EMBL/GenBank/DDBJ whole genome shotgun (WGS) entry which is preliminary data.</text>
</comment>
<dbReference type="GO" id="GO:0004672">
    <property type="term" value="F:protein kinase activity"/>
    <property type="evidence" value="ECO:0007669"/>
    <property type="project" value="InterPro"/>
</dbReference>
<dbReference type="AlphaFoldDB" id="A0A918YTD1"/>
<feature type="compositionally biased region" description="Low complexity" evidence="1">
    <location>
        <begin position="498"/>
        <end position="508"/>
    </location>
</feature>
<evidence type="ECO:0000313" key="4">
    <source>
        <dbReference type="Proteomes" id="UP000655443"/>
    </source>
</evidence>
<gene>
    <name evidence="3" type="ORF">GCM10010339_90320</name>
</gene>